<sequence length="235" mass="27787">MDDEKDKSPVENWEIVEPEQDENEDEEAEDSEPNANLKKRDNWYWRNEETEEETIISLVVEDRGRNCPHVRGRNDVQFLSIRPLVRAGRNYPHVRGRRHGRNYPHVRGRRHRRNYPRVHGKRTVTPTFSQISLSSKKASDTREYGKKRKIKMWDSDINDGKYPGMIGKEKLGGIRRRYVNYPDATESISNLRGDTDYEDDLDIPYVRGEEITPPIGRRKKRKIVSKKQKNYIHMG</sequence>
<evidence type="ECO:0000313" key="2">
    <source>
        <dbReference type="EMBL" id="GIY71915.1"/>
    </source>
</evidence>
<proteinExistence type="predicted"/>
<name>A0AAV4VPS2_CAEEX</name>
<accession>A0AAV4VPS2</accession>
<dbReference type="Proteomes" id="UP001054945">
    <property type="component" value="Unassembled WGS sequence"/>
</dbReference>
<dbReference type="AlphaFoldDB" id="A0AAV4VPS2"/>
<evidence type="ECO:0000313" key="3">
    <source>
        <dbReference type="Proteomes" id="UP001054945"/>
    </source>
</evidence>
<gene>
    <name evidence="2" type="ORF">CEXT_787481</name>
</gene>
<reference evidence="2 3" key="1">
    <citation type="submission" date="2021-06" db="EMBL/GenBank/DDBJ databases">
        <title>Caerostris extrusa draft genome.</title>
        <authorList>
            <person name="Kono N."/>
            <person name="Arakawa K."/>
        </authorList>
    </citation>
    <scope>NUCLEOTIDE SEQUENCE [LARGE SCALE GENOMIC DNA]</scope>
</reference>
<feature type="compositionally biased region" description="Acidic residues" evidence="1">
    <location>
        <begin position="14"/>
        <end position="32"/>
    </location>
</feature>
<organism evidence="2 3">
    <name type="scientific">Caerostris extrusa</name>
    <name type="common">Bark spider</name>
    <name type="synonym">Caerostris bankana</name>
    <dbReference type="NCBI Taxonomy" id="172846"/>
    <lineage>
        <taxon>Eukaryota</taxon>
        <taxon>Metazoa</taxon>
        <taxon>Ecdysozoa</taxon>
        <taxon>Arthropoda</taxon>
        <taxon>Chelicerata</taxon>
        <taxon>Arachnida</taxon>
        <taxon>Araneae</taxon>
        <taxon>Araneomorphae</taxon>
        <taxon>Entelegynae</taxon>
        <taxon>Araneoidea</taxon>
        <taxon>Araneidae</taxon>
        <taxon>Caerostris</taxon>
    </lineage>
</organism>
<comment type="caution">
    <text evidence="2">The sequence shown here is derived from an EMBL/GenBank/DDBJ whole genome shotgun (WGS) entry which is preliminary data.</text>
</comment>
<dbReference type="EMBL" id="BPLR01014868">
    <property type="protein sequence ID" value="GIY71915.1"/>
    <property type="molecule type" value="Genomic_DNA"/>
</dbReference>
<evidence type="ECO:0000256" key="1">
    <source>
        <dbReference type="SAM" id="MobiDB-lite"/>
    </source>
</evidence>
<feature type="region of interest" description="Disordered" evidence="1">
    <location>
        <begin position="1"/>
        <end position="41"/>
    </location>
</feature>
<protein>
    <submittedName>
        <fullName evidence="2">Uncharacterized protein</fullName>
    </submittedName>
</protein>
<keyword evidence="3" id="KW-1185">Reference proteome</keyword>